<sequence>MARHPEICPACFARLEAEAKRCPRCGALMAELSARDYREKLLRALMHPLAEVRMRAVIALGLRAEPETADALAQCALSHPTDVVEGLEVVERLRDWPKTEARDAALIRLSAHPSRLVRRAAARACSIIANRGLIHA</sequence>
<accession>A0A6I6EC24</accession>
<reference evidence="1 2" key="1">
    <citation type="submission" date="2019-12" db="EMBL/GenBank/DDBJ databases">
        <title>The complete genome of the thermophilic, anoxygenic phototrophic gammaproteobacterium Thermochromatium tepidum.</title>
        <authorList>
            <person name="Sattley W.M."/>
            <person name="Swingley W.D."/>
            <person name="Burchell B.M."/>
            <person name="Gurbani S.A."/>
            <person name="Kujawa C.M."/>
            <person name="Nuccio D.A."/>
            <person name="Schladweiler J."/>
            <person name="Shaffer K.N."/>
            <person name="Stokes L.M."/>
            <person name="Touchman J.W."/>
            <person name="Blankenship R.E."/>
            <person name="Madigan M.T."/>
        </authorList>
    </citation>
    <scope>NUCLEOTIDE SEQUENCE [LARGE SCALE GENOMIC DNA]</scope>
    <source>
        <strain evidence="1 2">ATCC 43061</strain>
    </source>
</reference>
<dbReference type="EMBL" id="CP039268">
    <property type="protein sequence ID" value="QGU31710.1"/>
    <property type="molecule type" value="Genomic_DNA"/>
</dbReference>
<evidence type="ECO:0000313" key="1">
    <source>
        <dbReference type="EMBL" id="QGU31710.1"/>
    </source>
</evidence>
<proteinExistence type="predicted"/>
<evidence type="ECO:0000313" key="2">
    <source>
        <dbReference type="Proteomes" id="UP000426424"/>
    </source>
</evidence>
<dbReference type="Pfam" id="PF13646">
    <property type="entry name" value="HEAT_2"/>
    <property type="match status" value="1"/>
</dbReference>
<dbReference type="InterPro" id="IPR016024">
    <property type="entry name" value="ARM-type_fold"/>
</dbReference>
<protein>
    <submittedName>
        <fullName evidence="1">HEAT repeat domain-containing protein</fullName>
    </submittedName>
</protein>
<dbReference type="AlphaFoldDB" id="A0A6I6EC24"/>
<dbReference type="Proteomes" id="UP000426424">
    <property type="component" value="Chromosome"/>
</dbReference>
<dbReference type="RefSeq" id="WP_153973909.1">
    <property type="nucleotide sequence ID" value="NZ_CP039268.1"/>
</dbReference>
<keyword evidence="2" id="KW-1185">Reference proteome</keyword>
<dbReference type="Gene3D" id="1.25.10.10">
    <property type="entry name" value="Leucine-rich Repeat Variant"/>
    <property type="match status" value="1"/>
</dbReference>
<name>A0A6I6EC24_THETI</name>
<gene>
    <name evidence="1" type="ORF">E6P07_01095</name>
</gene>
<dbReference type="KEGG" id="ttp:E6P07_01095"/>
<dbReference type="SUPFAM" id="SSF48371">
    <property type="entry name" value="ARM repeat"/>
    <property type="match status" value="1"/>
</dbReference>
<organism evidence="1 2">
    <name type="scientific">Thermochromatium tepidum ATCC 43061</name>
    <dbReference type="NCBI Taxonomy" id="316276"/>
    <lineage>
        <taxon>Bacteria</taxon>
        <taxon>Pseudomonadati</taxon>
        <taxon>Pseudomonadota</taxon>
        <taxon>Gammaproteobacteria</taxon>
        <taxon>Chromatiales</taxon>
        <taxon>Chromatiaceae</taxon>
        <taxon>Thermochromatium</taxon>
    </lineage>
</organism>
<dbReference type="InterPro" id="IPR011989">
    <property type="entry name" value="ARM-like"/>
</dbReference>
<dbReference type="OrthoDB" id="9256070at2"/>